<dbReference type="Proteomes" id="UP000710432">
    <property type="component" value="Unassembled WGS sequence"/>
</dbReference>
<evidence type="ECO:0000313" key="18">
    <source>
        <dbReference type="Proteomes" id="UP000710432"/>
    </source>
</evidence>
<feature type="compositionally biased region" description="Basic and acidic residues" evidence="14">
    <location>
        <begin position="256"/>
        <end position="271"/>
    </location>
</feature>
<feature type="region of interest" description="Disordered" evidence="14">
    <location>
        <begin position="539"/>
        <end position="585"/>
    </location>
</feature>
<feature type="chain" id="PRO_5035174710" description="Paternally-expressed gene 3 protein" evidence="15">
    <location>
        <begin position="21"/>
        <end position="1626"/>
    </location>
</feature>
<evidence type="ECO:0000256" key="6">
    <source>
        <dbReference type="ARBA" id="ARBA00022723"/>
    </source>
</evidence>
<feature type="compositionally biased region" description="Basic and acidic residues" evidence="14">
    <location>
        <begin position="83"/>
        <end position="92"/>
    </location>
</feature>
<evidence type="ECO:0000256" key="10">
    <source>
        <dbReference type="ARBA" id="ARBA00023242"/>
    </source>
</evidence>
<evidence type="ECO:0000256" key="3">
    <source>
        <dbReference type="ARBA" id="ARBA00006991"/>
    </source>
</evidence>
<reference evidence="17" key="1">
    <citation type="submission" date="2020-03" db="EMBL/GenBank/DDBJ databases">
        <title>Studies in the Genomics of Life Span.</title>
        <authorList>
            <person name="Glass D."/>
        </authorList>
    </citation>
    <scope>NUCLEOTIDE SEQUENCE</scope>
    <source>
        <strain evidence="17">LTLLF</strain>
        <tissue evidence="17">Muscle</tissue>
    </source>
</reference>
<feature type="region of interest" description="Disordered" evidence="14">
    <location>
        <begin position="700"/>
        <end position="736"/>
    </location>
</feature>
<feature type="domain" description="C2H2-type" evidence="16">
    <location>
        <begin position="1262"/>
        <end position="1289"/>
    </location>
</feature>
<dbReference type="FunFam" id="3.30.160.60:FF:001840">
    <property type="entry name" value="Paternally-expressed gene 3 protein"/>
    <property type="match status" value="1"/>
</dbReference>
<keyword evidence="4" id="KW-0963">Cytoplasm</keyword>
<dbReference type="InterPro" id="IPR013087">
    <property type="entry name" value="Znf_C2H2_type"/>
</dbReference>
<feature type="domain" description="C2H2-type" evidence="16">
    <location>
        <begin position="465"/>
        <end position="492"/>
    </location>
</feature>
<keyword evidence="5" id="KW-0053">Apoptosis</keyword>
<evidence type="ECO:0000256" key="7">
    <source>
        <dbReference type="ARBA" id="ARBA00022737"/>
    </source>
</evidence>
<feature type="domain" description="C2H2-type" evidence="16">
    <location>
        <begin position="412"/>
        <end position="439"/>
    </location>
</feature>
<evidence type="ECO:0000256" key="11">
    <source>
        <dbReference type="ARBA" id="ARBA00061988"/>
    </source>
</evidence>
<evidence type="ECO:0000256" key="15">
    <source>
        <dbReference type="SAM" id="SignalP"/>
    </source>
</evidence>
<feature type="domain" description="C2H2-type" evidence="16">
    <location>
        <begin position="1144"/>
        <end position="1171"/>
    </location>
</feature>
<evidence type="ECO:0000256" key="14">
    <source>
        <dbReference type="SAM" id="MobiDB-lite"/>
    </source>
</evidence>
<feature type="domain" description="C2H2-type" evidence="16">
    <location>
        <begin position="607"/>
        <end position="634"/>
    </location>
</feature>
<keyword evidence="8 13" id="KW-0863">Zinc-finger</keyword>
<dbReference type="FunFam" id="3.30.160.60:FF:003246">
    <property type="entry name" value="paternally-expressed gene 3 protein isoform X1"/>
    <property type="match status" value="2"/>
</dbReference>
<dbReference type="PROSITE" id="PS50157">
    <property type="entry name" value="ZINC_FINGER_C2H2_2"/>
    <property type="match status" value="11"/>
</dbReference>
<feature type="region of interest" description="Disordered" evidence="14">
    <location>
        <begin position="843"/>
        <end position="863"/>
    </location>
</feature>
<dbReference type="Pfam" id="PF00096">
    <property type="entry name" value="zf-C2H2"/>
    <property type="match status" value="8"/>
</dbReference>
<feature type="compositionally biased region" description="Acidic residues" evidence="14">
    <location>
        <begin position="1484"/>
        <end position="1534"/>
    </location>
</feature>
<organism evidence="17 18">
    <name type="scientific">Microtus ochrogaster</name>
    <name type="common">Prairie vole</name>
    <dbReference type="NCBI Taxonomy" id="79684"/>
    <lineage>
        <taxon>Eukaryota</taxon>
        <taxon>Metazoa</taxon>
        <taxon>Chordata</taxon>
        <taxon>Craniata</taxon>
        <taxon>Vertebrata</taxon>
        <taxon>Euteleostomi</taxon>
        <taxon>Mammalia</taxon>
        <taxon>Eutheria</taxon>
        <taxon>Euarchontoglires</taxon>
        <taxon>Glires</taxon>
        <taxon>Rodentia</taxon>
        <taxon>Myomorpha</taxon>
        <taxon>Muroidea</taxon>
        <taxon>Cricetidae</taxon>
        <taxon>Arvicolinae</taxon>
        <taxon>Microtus</taxon>
    </lineage>
</organism>
<dbReference type="PANTHER" id="PTHR24377">
    <property type="entry name" value="IP01015P-RELATED"/>
    <property type="match status" value="1"/>
</dbReference>
<sequence>MRTLKVGMFFSLGWFKLSYISVPNPLVNSPQQDPEQLSTAVAFLSRPGQTLTTRGDQLAIPEKLKPLGASKINNCEKLTTPLENHKMYHQEDDTNSDMTSDDDMSRSGRDTPPPQPSHSFSSDRDQERRGRSRDVEPRDRWPYTRNPRSRLPQRDLSLPVMSRPHFGLERDDERRSMDYESRSQDAESYHNVVVELKEDKKPQNPIQDNLENYRKLLSLGVQLAEDDRHSHMTQGHSSRSKRSAYPSTSRGLKPMPEAKKPAHRRGICEDESSHGVIMEKFIKDVSRNSKSGRARELNMRPPPRFPRPSNNWKDTSSNKRESVIQERAAEGSAFRGGFRVNADLLSRSRALERKRRYHFDSEEKGSGHENKSCVRKKPFECGSEMRQALSMGNLSCPPVPESPTINLAADPYVCDECGRSFSVISEFVEHQIMHTRENLYEYGESFIHSVAVHEVQKGQGGGKRFECKECGETFSRSTALAQHRQVHAREYLAECKDQEDEDTIMPSPTFSELQKMYGKDKFYECKVCKETFLHSSALIEHQKTHGRGKSGANRENERERERERMRARAREQREREREREREEHGEPFLTCPNFGEFQDMHRKDRIYECKVCEESFFHLSSLKEHQKIHTRGNPFAKKSRMCEETFVPSQSLRRRQKTYREKLFDFNNARDALMESSDAGDHQKIRSRKNFFESRAYEKPFTESQKSHTITRPPENKDNDKPFTISSNPTDKLKFPTMANDCQGKAYERSVIHSFGPAEAQKSRGTLGFIKPRPVKSVTESSTQTTGDFSFPQFFSRGSIFERKEYKGSVIHSLPAPRPLKRHRVNDQLECDEGGESSIYISDLNNKRRKLPTGEDTYEGSNSNKHKEFILPRVPRTGPPGLSGESRESNQDVIFSVPISSVREHQKARAKKKYLEPRSNETSVIHSLPFGDLQAIRRRAKFFECQECGEAFARRSELIEHQKIHDRERPSGSRHYERSVIRSLAPSDPQTSYAQERFIQEQVRKFREFGQRSATSNNLSVQKIYAQQKFYAEEPHAKETHVLKIHDKDPHGQEPHGQEPHGDEPQDKEPLDQEMRSEEPHGDKPHGQEPHGQEPHDKEPLDQEMSSEEAQSSEPHGQEKAEDTTIQASTSDEHQKDNANDMIYECQDCGLGFTDLTDLTSHQDVHSRKALVDSREYAHSEVHVHSVSEFEKKYSGEKLYECPKCGESFTHSSLLFEHQRVHEQDQLYSVKAGDDGFVAVLPVRPRRNCASERNPAVAGSAIRCRQCGQGFIHSSALNEHMRHHRDDEMLEQNELNDEVFIQGLALTEYQGSETEEKLFECTICGECFFTAKQLGEHHTKVHKDEPYEYGPSYTHASFLTEPRRKHIPLYECKDCGQPFLDNTVITEQLVFHPEREGGSDIVAATAQEVEANTLIPQEVLRSQGSNAEAAEPEVEAAEPEVEAAEPEVEAAQPNGEAEGPDGEAAEPDGEAEQPNGEAEQPNGDADEPDGAGIEDPEERVNEPEEDVEEPEGNADEPDGADIEDPEEEGEDQEIEVEEPYYNCHECTETFASSAAFGEHLKSHASVIIFEPANALGECSGYIERASASTSSDGAEQADDKYFKCDVCGQLFDNRLSLARHQNSHTG</sequence>
<keyword evidence="6" id="KW-0479">Metal-binding</keyword>
<proteinExistence type="inferred from homology"/>
<feature type="domain" description="C2H2-type" evidence="16">
    <location>
        <begin position="1319"/>
        <end position="1347"/>
    </location>
</feature>
<keyword evidence="7" id="KW-0677">Repeat</keyword>
<feature type="domain" description="C2H2-type" evidence="16">
    <location>
        <begin position="943"/>
        <end position="970"/>
    </location>
</feature>
<evidence type="ECO:0000256" key="13">
    <source>
        <dbReference type="PROSITE-ProRule" id="PRU00042"/>
    </source>
</evidence>
<dbReference type="GO" id="GO:0006915">
    <property type="term" value="P:apoptotic process"/>
    <property type="evidence" value="ECO:0007669"/>
    <property type="project" value="UniProtKB-KW"/>
</dbReference>
<evidence type="ECO:0000313" key="17">
    <source>
        <dbReference type="EMBL" id="KAH0508977.1"/>
    </source>
</evidence>
<feature type="compositionally biased region" description="Basic and acidic residues" evidence="14">
    <location>
        <begin position="316"/>
        <end position="329"/>
    </location>
</feature>
<evidence type="ECO:0000256" key="2">
    <source>
        <dbReference type="ARBA" id="ARBA00004496"/>
    </source>
</evidence>
<feature type="domain" description="C2H2-type" evidence="16">
    <location>
        <begin position="1200"/>
        <end position="1227"/>
    </location>
</feature>
<dbReference type="GO" id="GO:0008270">
    <property type="term" value="F:zinc ion binding"/>
    <property type="evidence" value="ECO:0007669"/>
    <property type="project" value="UniProtKB-KW"/>
</dbReference>
<feature type="signal peptide" evidence="15">
    <location>
        <begin position="1"/>
        <end position="20"/>
    </location>
</feature>
<feature type="compositionally biased region" description="Basic and acidic residues" evidence="14">
    <location>
        <begin position="284"/>
        <end position="298"/>
    </location>
</feature>
<dbReference type="FunFam" id="3.30.160.60:FF:002140">
    <property type="entry name" value="paternally-expressed gene 3 protein"/>
    <property type="match status" value="1"/>
</dbReference>
<dbReference type="FunFam" id="3.30.160.60:FF:001328">
    <property type="entry name" value="paternally-expressed gene 3 protein"/>
    <property type="match status" value="1"/>
</dbReference>
<feature type="region of interest" description="Disordered" evidence="14">
    <location>
        <begin position="284"/>
        <end position="330"/>
    </location>
</feature>
<feature type="compositionally biased region" description="Basic and acidic residues" evidence="14">
    <location>
        <begin position="121"/>
        <end position="142"/>
    </location>
</feature>
<feature type="domain" description="C2H2-type" evidence="16">
    <location>
        <begin position="1541"/>
        <end position="1564"/>
    </location>
</feature>
<feature type="domain" description="C2H2-type" evidence="16">
    <location>
        <begin position="1602"/>
        <end position="1626"/>
    </location>
</feature>
<dbReference type="GO" id="GO:0005737">
    <property type="term" value="C:cytoplasm"/>
    <property type="evidence" value="ECO:0007669"/>
    <property type="project" value="UniProtKB-SubCell"/>
</dbReference>
<feature type="compositionally biased region" description="Basic and acidic residues" evidence="14">
    <location>
        <begin position="552"/>
        <end position="585"/>
    </location>
</feature>
<evidence type="ECO:0000259" key="16">
    <source>
        <dbReference type="PROSITE" id="PS50157"/>
    </source>
</evidence>
<dbReference type="SUPFAM" id="SSF57667">
    <property type="entry name" value="beta-beta-alpha zinc fingers"/>
    <property type="match status" value="7"/>
</dbReference>
<feature type="domain" description="C2H2-type" evidence="16">
    <location>
        <begin position="523"/>
        <end position="550"/>
    </location>
</feature>
<name>A0A8J6GDH1_MICOH</name>
<dbReference type="Pfam" id="PF13912">
    <property type="entry name" value="zf-C2H2_6"/>
    <property type="match status" value="2"/>
</dbReference>
<accession>A0A8J6GDH1</accession>
<gene>
    <name evidence="17" type="ORF">LTLLF_161360</name>
</gene>
<comment type="caution">
    <text evidence="17">The sequence shown here is derived from an EMBL/GenBank/DDBJ whole genome shotgun (WGS) entry which is preliminary data.</text>
</comment>
<evidence type="ECO:0000256" key="12">
    <source>
        <dbReference type="ARBA" id="ARBA00070224"/>
    </source>
</evidence>
<keyword evidence="9" id="KW-0862">Zinc</keyword>
<evidence type="ECO:0000256" key="5">
    <source>
        <dbReference type="ARBA" id="ARBA00022703"/>
    </source>
</evidence>
<evidence type="ECO:0000256" key="8">
    <source>
        <dbReference type="ARBA" id="ARBA00022771"/>
    </source>
</evidence>
<keyword evidence="10" id="KW-0539">Nucleus</keyword>
<dbReference type="GO" id="GO:0005634">
    <property type="term" value="C:nucleus"/>
    <property type="evidence" value="ECO:0007669"/>
    <property type="project" value="UniProtKB-SubCell"/>
</dbReference>
<feature type="compositionally biased region" description="Basic and acidic residues" evidence="14">
    <location>
        <begin position="166"/>
        <end position="187"/>
    </location>
</feature>
<dbReference type="InterPro" id="IPR050826">
    <property type="entry name" value="Krueppel_C2H2_ZnFinger"/>
</dbReference>
<feature type="compositionally biased region" description="Acidic residues" evidence="14">
    <location>
        <begin position="1430"/>
        <end position="1448"/>
    </location>
</feature>
<dbReference type="FunFam" id="3.30.160.60:FF:000661">
    <property type="entry name" value="paternally-expressed gene 3 protein-like"/>
    <property type="match status" value="1"/>
</dbReference>
<dbReference type="SMART" id="SM00355">
    <property type="entry name" value="ZnF_C2H2"/>
    <property type="match status" value="11"/>
</dbReference>
<feature type="compositionally biased region" description="Acidic residues" evidence="14">
    <location>
        <begin position="93"/>
        <end position="102"/>
    </location>
</feature>
<feature type="region of interest" description="Disordered" evidence="14">
    <location>
        <begin position="81"/>
        <end position="187"/>
    </location>
</feature>
<evidence type="ECO:0000256" key="1">
    <source>
        <dbReference type="ARBA" id="ARBA00004123"/>
    </source>
</evidence>
<protein>
    <recommendedName>
        <fullName evidence="12">Paternally-expressed gene 3 protein</fullName>
    </recommendedName>
</protein>
<dbReference type="FunFam" id="3.30.160.60:FF:003286">
    <property type="entry name" value="Paternally-expressed gene 3 protein"/>
    <property type="match status" value="1"/>
</dbReference>
<feature type="region of interest" description="Disordered" evidence="14">
    <location>
        <begin position="1047"/>
        <end position="1135"/>
    </location>
</feature>
<feature type="region of interest" description="Disordered" evidence="14">
    <location>
        <begin position="1423"/>
        <end position="1534"/>
    </location>
</feature>
<feature type="compositionally biased region" description="Acidic residues" evidence="14">
    <location>
        <begin position="1458"/>
        <end position="1471"/>
    </location>
</feature>
<feature type="region of interest" description="Disordered" evidence="14">
    <location>
        <begin position="227"/>
        <end position="271"/>
    </location>
</feature>
<feature type="compositionally biased region" description="Basic and acidic residues" evidence="14">
    <location>
        <begin position="1047"/>
        <end position="1101"/>
    </location>
</feature>
<dbReference type="EMBL" id="JAATJU010023038">
    <property type="protein sequence ID" value="KAH0508977.1"/>
    <property type="molecule type" value="Genomic_DNA"/>
</dbReference>
<comment type="similarity">
    <text evidence="3">Belongs to the krueppel C2H2-type zinc-finger protein family.</text>
</comment>
<evidence type="ECO:0000256" key="9">
    <source>
        <dbReference type="ARBA" id="ARBA00022833"/>
    </source>
</evidence>
<comment type="subcellular location">
    <subcellularLocation>
        <location evidence="2">Cytoplasm</location>
    </subcellularLocation>
    <subcellularLocation>
        <location evidence="1">Nucleus</location>
    </subcellularLocation>
</comment>
<dbReference type="InterPro" id="IPR036236">
    <property type="entry name" value="Znf_C2H2_sf"/>
</dbReference>
<evidence type="ECO:0000256" key="4">
    <source>
        <dbReference type="ARBA" id="ARBA00022490"/>
    </source>
</evidence>
<comment type="subunit">
    <text evidence="11">Homodimer. Interacts with SIAH1A and SIAH2. Interacts with TRAF2.</text>
</comment>
<dbReference type="PROSITE" id="PS00028">
    <property type="entry name" value="ZINC_FINGER_C2H2_1"/>
    <property type="match status" value="11"/>
</dbReference>
<dbReference type="Gene3D" id="3.30.160.60">
    <property type="entry name" value="Classic Zinc Finger"/>
    <property type="match status" value="9"/>
</dbReference>
<keyword evidence="15" id="KW-0732">Signal</keyword>